<dbReference type="RefSeq" id="WP_229316005.1">
    <property type="nucleotide sequence ID" value="NZ_BARC01000005.1"/>
</dbReference>
<sequence>MTFRRLPLATRRQCLQSFGALTVASALGKTANASTLPEAKLLLGGTLASIPGQFGELAEGPISKGLGLDTPIQLQPDLGQDGVTAANLFDANEAPDGRTAIVVPGATLLASLTGDSRVHYDFGRWIPLMLARTATVVVGRIEMRRSFRMRIEGFFHNHSVRLAVSRASGPELSAMLGLTLLGMRPIPVPGFVSAEQALAALRDGTVDAVQISPCTMNIPLAEVLKSLPAGTAPLYQTGDISDIQAEQIPNFLEAYQQVRRKPPEGLLYQAWQGVSSSTDTAVTVALPMLTPPDVVMQWRKACALAVADSGMRHWAELRHFSLADGANAAPLLSRATPPLNATLALRRWIAINTPRWRSGQETRPL</sequence>
<accession>A0A511AX34</accession>
<evidence type="ECO:0008006" key="3">
    <source>
        <dbReference type="Google" id="ProtNLM"/>
    </source>
</evidence>
<gene>
    <name evidence="1" type="ORF">GWA01_05390</name>
</gene>
<reference evidence="1 2" key="1">
    <citation type="submission" date="2019-07" db="EMBL/GenBank/DDBJ databases">
        <title>Whole genome shotgun sequence of Gluconobacter wancherniae NBRC 103581.</title>
        <authorList>
            <person name="Hosoyama A."/>
            <person name="Uohara A."/>
            <person name="Ohji S."/>
            <person name="Ichikawa N."/>
        </authorList>
    </citation>
    <scope>NUCLEOTIDE SEQUENCE [LARGE SCALE GENOMIC DNA]</scope>
    <source>
        <strain evidence="1 2">NBRC 103581</strain>
    </source>
</reference>
<organism evidence="1 2">
    <name type="scientific">Gluconobacter wancherniae NBRC 103581</name>
    <dbReference type="NCBI Taxonomy" id="656744"/>
    <lineage>
        <taxon>Bacteria</taxon>
        <taxon>Pseudomonadati</taxon>
        <taxon>Pseudomonadota</taxon>
        <taxon>Alphaproteobacteria</taxon>
        <taxon>Acetobacterales</taxon>
        <taxon>Acetobacteraceae</taxon>
        <taxon>Gluconobacter</taxon>
    </lineage>
</organism>
<dbReference type="EMBL" id="BJUZ01000001">
    <property type="protein sequence ID" value="GEK92769.1"/>
    <property type="molecule type" value="Genomic_DNA"/>
</dbReference>
<dbReference type="Proteomes" id="UP000321230">
    <property type="component" value="Unassembled WGS sequence"/>
</dbReference>
<dbReference type="AlphaFoldDB" id="A0A511AX34"/>
<keyword evidence="2" id="KW-1185">Reference proteome</keyword>
<evidence type="ECO:0000313" key="1">
    <source>
        <dbReference type="EMBL" id="GEK92769.1"/>
    </source>
</evidence>
<name>A0A511AX34_9PROT</name>
<protein>
    <recommendedName>
        <fullName evidence="3">SsuA/THI5-like domain-containing protein</fullName>
    </recommendedName>
</protein>
<proteinExistence type="predicted"/>
<evidence type="ECO:0000313" key="2">
    <source>
        <dbReference type="Proteomes" id="UP000321230"/>
    </source>
</evidence>
<comment type="caution">
    <text evidence="1">The sequence shown here is derived from an EMBL/GenBank/DDBJ whole genome shotgun (WGS) entry which is preliminary data.</text>
</comment>